<dbReference type="GO" id="GO:0016020">
    <property type="term" value="C:membrane"/>
    <property type="evidence" value="ECO:0007669"/>
    <property type="project" value="UniProtKB-SubCell"/>
</dbReference>
<evidence type="ECO:0000256" key="3">
    <source>
        <dbReference type="ARBA" id="ARBA00022989"/>
    </source>
</evidence>
<dbReference type="InterPro" id="IPR052337">
    <property type="entry name" value="SAT4-like"/>
</dbReference>
<keyword evidence="10" id="KW-1185">Reference proteome</keyword>
<protein>
    <recommendedName>
        <fullName evidence="8">Rhodopsin domain-containing protein</fullName>
    </recommendedName>
</protein>
<feature type="transmembrane region" description="Helical" evidence="7">
    <location>
        <begin position="198"/>
        <end position="217"/>
    </location>
</feature>
<evidence type="ECO:0000313" key="10">
    <source>
        <dbReference type="Proteomes" id="UP001251528"/>
    </source>
</evidence>
<feature type="domain" description="Rhodopsin" evidence="8">
    <location>
        <begin position="50"/>
        <end position="291"/>
    </location>
</feature>
<evidence type="ECO:0000256" key="7">
    <source>
        <dbReference type="SAM" id="Phobius"/>
    </source>
</evidence>
<evidence type="ECO:0000256" key="5">
    <source>
        <dbReference type="ARBA" id="ARBA00038359"/>
    </source>
</evidence>
<feature type="compositionally biased region" description="Basic and acidic residues" evidence="6">
    <location>
        <begin position="357"/>
        <end position="382"/>
    </location>
</feature>
<gene>
    <name evidence="9" type="ORF">QQS21_001951</name>
</gene>
<evidence type="ECO:0000313" key="9">
    <source>
        <dbReference type="EMBL" id="KAK2611986.1"/>
    </source>
</evidence>
<evidence type="ECO:0000259" key="8">
    <source>
        <dbReference type="Pfam" id="PF20684"/>
    </source>
</evidence>
<evidence type="ECO:0000256" key="1">
    <source>
        <dbReference type="ARBA" id="ARBA00004141"/>
    </source>
</evidence>
<proteinExistence type="inferred from homology"/>
<name>A0AAJ0G358_9HYPO</name>
<keyword evidence="3 7" id="KW-1133">Transmembrane helix</keyword>
<evidence type="ECO:0000256" key="6">
    <source>
        <dbReference type="SAM" id="MobiDB-lite"/>
    </source>
</evidence>
<dbReference type="AlphaFoldDB" id="A0AAJ0G358"/>
<feature type="transmembrane region" description="Helical" evidence="7">
    <location>
        <begin position="266"/>
        <end position="286"/>
    </location>
</feature>
<feature type="transmembrane region" description="Helical" evidence="7">
    <location>
        <begin position="229"/>
        <end position="254"/>
    </location>
</feature>
<dbReference type="Proteomes" id="UP001251528">
    <property type="component" value="Unassembled WGS sequence"/>
</dbReference>
<evidence type="ECO:0000256" key="2">
    <source>
        <dbReference type="ARBA" id="ARBA00022692"/>
    </source>
</evidence>
<feature type="transmembrane region" description="Helical" evidence="7">
    <location>
        <begin position="31"/>
        <end position="53"/>
    </location>
</feature>
<dbReference type="PANTHER" id="PTHR33048">
    <property type="entry name" value="PTH11-LIKE INTEGRAL MEMBRANE PROTEIN (AFU_ORTHOLOGUE AFUA_5G11245)"/>
    <property type="match status" value="1"/>
</dbReference>
<feature type="transmembrane region" description="Helical" evidence="7">
    <location>
        <begin position="146"/>
        <end position="168"/>
    </location>
</feature>
<feature type="transmembrane region" description="Helical" evidence="7">
    <location>
        <begin position="65"/>
        <end position="86"/>
    </location>
</feature>
<feature type="transmembrane region" description="Helical" evidence="7">
    <location>
        <begin position="110"/>
        <end position="134"/>
    </location>
</feature>
<accession>A0AAJ0G358</accession>
<comment type="subcellular location">
    <subcellularLocation>
        <location evidence="1">Membrane</location>
        <topology evidence="1">Multi-pass membrane protein</topology>
    </subcellularLocation>
</comment>
<dbReference type="EMBL" id="JASWJB010000022">
    <property type="protein sequence ID" value="KAK2611986.1"/>
    <property type="molecule type" value="Genomic_DNA"/>
</dbReference>
<dbReference type="Pfam" id="PF20684">
    <property type="entry name" value="Fung_rhodopsin"/>
    <property type="match status" value="1"/>
</dbReference>
<comment type="caution">
    <text evidence="9">The sequence shown here is derived from an EMBL/GenBank/DDBJ whole genome shotgun (WGS) entry which is preliminary data.</text>
</comment>
<comment type="similarity">
    <text evidence="5">Belongs to the SAT4 family.</text>
</comment>
<sequence length="399" mass="43737">MPTVNGVQVLVSPPEGYVVDFNKPQRQSVEASYVVIGVGIVISTFFMLQRLYVKRVLRNKLGVDDLLLVFAWIGSVAIQGLIVYTFHEVIMGVHVWEIPLGKFEKFAMEIGGYVTSIVYTVPTTLAKIVILLFYREIDNPVAWYMWSVNSMMFIVAGSGIAILLSSIFPCQPFAKSYDITLANIGSCINRPAMYQATAGLGVATDVLIFIIPIPMVIGLRMSASKKIGLIAMFGIGSATVITSMVRLALLISSLDDIDQTWGGGPVTLWICVEANLLTICASLPTIRHFFKAVAPQFIPSGSFGSRKTVSKTPSTNHELRTFGAGSVRNRAYYSRFDATDIGTDTIVNVQGLPPQPKAEKEQDRLDGDKESDKNSGQDDHGSGKGIVQTRTTHVYYEYL</sequence>
<organism evidence="9 10">
    <name type="scientific">Conoideocrella luteorostrata</name>
    <dbReference type="NCBI Taxonomy" id="1105319"/>
    <lineage>
        <taxon>Eukaryota</taxon>
        <taxon>Fungi</taxon>
        <taxon>Dikarya</taxon>
        <taxon>Ascomycota</taxon>
        <taxon>Pezizomycotina</taxon>
        <taxon>Sordariomycetes</taxon>
        <taxon>Hypocreomycetidae</taxon>
        <taxon>Hypocreales</taxon>
        <taxon>Clavicipitaceae</taxon>
        <taxon>Conoideocrella</taxon>
    </lineage>
</organism>
<keyword evidence="2 7" id="KW-0812">Transmembrane</keyword>
<keyword evidence="4 7" id="KW-0472">Membrane</keyword>
<reference evidence="9" key="1">
    <citation type="submission" date="2023-06" db="EMBL/GenBank/DDBJ databases">
        <title>Conoideocrella luteorostrata (Hypocreales: Clavicipitaceae), a potential biocontrol fungus for elongate hemlock scale in United States Christmas tree production areas.</title>
        <authorList>
            <person name="Barrett H."/>
            <person name="Lovett B."/>
            <person name="Macias A.M."/>
            <person name="Stajich J.E."/>
            <person name="Kasson M.T."/>
        </authorList>
    </citation>
    <scope>NUCLEOTIDE SEQUENCE</scope>
    <source>
        <strain evidence="9">ARSEF 14590</strain>
    </source>
</reference>
<evidence type="ECO:0000256" key="4">
    <source>
        <dbReference type="ARBA" id="ARBA00023136"/>
    </source>
</evidence>
<dbReference type="PANTHER" id="PTHR33048:SF124">
    <property type="entry name" value="INTEGRAL MEMBRANE PROTEIN"/>
    <property type="match status" value="1"/>
</dbReference>
<dbReference type="InterPro" id="IPR049326">
    <property type="entry name" value="Rhodopsin_dom_fungi"/>
</dbReference>
<feature type="region of interest" description="Disordered" evidence="6">
    <location>
        <begin position="347"/>
        <end position="388"/>
    </location>
</feature>